<dbReference type="EMBL" id="FQVT01000005">
    <property type="protein sequence ID" value="SHG14131.1"/>
    <property type="molecule type" value="Genomic_DNA"/>
</dbReference>
<dbReference type="STRING" id="1073325.SAMN05444483_105109"/>
<evidence type="ECO:0000313" key="2">
    <source>
        <dbReference type="EMBL" id="SHG14131.1"/>
    </source>
</evidence>
<dbReference type="SUPFAM" id="SSF89957">
    <property type="entry name" value="MTH1187/YkoF-like"/>
    <property type="match status" value="1"/>
</dbReference>
<dbReference type="InterPro" id="IPR029756">
    <property type="entry name" value="MTH1187/YkoF-like"/>
</dbReference>
<proteinExistence type="predicted"/>
<dbReference type="AlphaFoldDB" id="A0A1M5HDY8"/>
<reference evidence="3" key="1">
    <citation type="submission" date="2016-11" db="EMBL/GenBank/DDBJ databases">
        <authorList>
            <person name="Varghese N."/>
            <person name="Submissions S."/>
        </authorList>
    </citation>
    <scope>NUCLEOTIDE SEQUENCE [LARGE SCALE GENOMIC DNA]</scope>
    <source>
        <strain evidence="3">DSM 24579</strain>
    </source>
</reference>
<dbReference type="Proteomes" id="UP000183945">
    <property type="component" value="Unassembled WGS sequence"/>
</dbReference>
<keyword evidence="3" id="KW-1185">Reference proteome</keyword>
<evidence type="ECO:0000259" key="1">
    <source>
        <dbReference type="Pfam" id="PF07615"/>
    </source>
</evidence>
<dbReference type="InterPro" id="IPR011522">
    <property type="entry name" value="Thiamin/HMP-bd_put_YkoF"/>
</dbReference>
<gene>
    <name evidence="2" type="ORF">SAMN05444483_105109</name>
</gene>
<sequence length="98" mass="11234">MIYKKTQLTNNDMRISVELTLSPLQDDYEPKIIDFIKKLRSSGLTVKENALSTQVYGEYDKVMEVLNTEIKDAFEAIDTGLIHLKIVKSDRSNYAADF</sequence>
<name>A0A1M5HDY8_SALEC</name>
<dbReference type="Pfam" id="PF07615">
    <property type="entry name" value="Ykof"/>
    <property type="match status" value="1"/>
</dbReference>
<evidence type="ECO:0000313" key="3">
    <source>
        <dbReference type="Proteomes" id="UP000183945"/>
    </source>
</evidence>
<protein>
    <submittedName>
        <fullName evidence="2">YKOF-related Family</fullName>
    </submittedName>
</protein>
<accession>A0A1M5HDY8</accession>
<dbReference type="Gene3D" id="3.30.70.930">
    <property type="match status" value="1"/>
</dbReference>
<feature type="domain" description="Thiamin/hydroxymethyl pyrimidine-binding YkoF putative" evidence="1">
    <location>
        <begin position="17"/>
        <end position="71"/>
    </location>
</feature>
<organism evidence="2 3">
    <name type="scientific">Salegentibacter echinorum</name>
    <dbReference type="NCBI Taxonomy" id="1073325"/>
    <lineage>
        <taxon>Bacteria</taxon>
        <taxon>Pseudomonadati</taxon>
        <taxon>Bacteroidota</taxon>
        <taxon>Flavobacteriia</taxon>
        <taxon>Flavobacteriales</taxon>
        <taxon>Flavobacteriaceae</taxon>
        <taxon>Salegentibacter</taxon>
    </lineage>
</organism>